<dbReference type="GO" id="GO:0016020">
    <property type="term" value="C:membrane"/>
    <property type="evidence" value="ECO:0007669"/>
    <property type="project" value="GOC"/>
</dbReference>
<keyword evidence="1 2" id="KW-0808">Transferase</keyword>
<dbReference type="Proteomes" id="UP000184275">
    <property type="component" value="Unassembled WGS sequence"/>
</dbReference>
<keyword evidence="3" id="KW-1185">Reference proteome</keyword>
<dbReference type="PANTHER" id="PTHR32385">
    <property type="entry name" value="MANNOSYL PHOSPHORYLINOSITOL CERAMIDE SYNTHASE"/>
    <property type="match status" value="1"/>
</dbReference>
<dbReference type="Gene3D" id="3.90.550.20">
    <property type="match status" value="1"/>
</dbReference>
<dbReference type="RefSeq" id="WP_073302997.1">
    <property type="nucleotide sequence ID" value="NZ_FRAW01000006.1"/>
</dbReference>
<gene>
    <name evidence="2" type="ORF">SAMN05720469_1068</name>
</gene>
<proteinExistence type="predicted"/>
<evidence type="ECO:0000313" key="2">
    <source>
        <dbReference type="EMBL" id="SHK42377.1"/>
    </source>
</evidence>
<dbReference type="PANTHER" id="PTHR32385:SF15">
    <property type="entry name" value="INOSITOL PHOSPHOCERAMIDE MANNOSYLTRANSFERASE 1"/>
    <property type="match status" value="1"/>
</dbReference>
<dbReference type="InterPro" id="IPR051706">
    <property type="entry name" value="Glycosyltransferase_domain"/>
</dbReference>
<dbReference type="GO" id="GO:0051999">
    <property type="term" value="P:mannosyl-inositol phosphorylceramide biosynthetic process"/>
    <property type="evidence" value="ECO:0007669"/>
    <property type="project" value="TreeGrafter"/>
</dbReference>
<dbReference type="SUPFAM" id="SSF53448">
    <property type="entry name" value="Nucleotide-diphospho-sugar transferases"/>
    <property type="match status" value="1"/>
</dbReference>
<dbReference type="AlphaFoldDB" id="A0A1M6SCV4"/>
<name>A0A1M6SCV4_9BACT</name>
<reference evidence="3" key="1">
    <citation type="submission" date="2016-11" db="EMBL/GenBank/DDBJ databases">
        <authorList>
            <person name="Varghese N."/>
            <person name="Submissions S."/>
        </authorList>
    </citation>
    <scope>NUCLEOTIDE SEQUENCE [LARGE SCALE GENOMIC DNA]</scope>
    <source>
        <strain evidence="3">UWOS</strain>
    </source>
</reference>
<protein>
    <submittedName>
        <fullName evidence="2">Glycosyltransferase sugar-binding region containing DXD motif-containing protein</fullName>
    </submittedName>
</protein>
<dbReference type="GO" id="GO:0000030">
    <property type="term" value="F:mannosyltransferase activity"/>
    <property type="evidence" value="ECO:0007669"/>
    <property type="project" value="TreeGrafter"/>
</dbReference>
<dbReference type="EMBL" id="FRAW01000006">
    <property type="protein sequence ID" value="SHK42377.1"/>
    <property type="molecule type" value="Genomic_DNA"/>
</dbReference>
<accession>A0A1M6SCV4</accession>
<dbReference type="InterPro" id="IPR007577">
    <property type="entry name" value="GlycoTrfase_DXD_sugar-bd_CS"/>
</dbReference>
<dbReference type="Pfam" id="PF04488">
    <property type="entry name" value="Gly_transf_sug"/>
    <property type="match status" value="1"/>
</dbReference>
<evidence type="ECO:0000313" key="3">
    <source>
        <dbReference type="Proteomes" id="UP000184275"/>
    </source>
</evidence>
<dbReference type="InterPro" id="IPR029044">
    <property type="entry name" value="Nucleotide-diphossugar_trans"/>
</dbReference>
<evidence type="ECO:0000256" key="1">
    <source>
        <dbReference type="ARBA" id="ARBA00022679"/>
    </source>
</evidence>
<organism evidence="2 3">
    <name type="scientific">Fibrobacter intestinalis</name>
    <dbReference type="NCBI Taxonomy" id="28122"/>
    <lineage>
        <taxon>Bacteria</taxon>
        <taxon>Pseudomonadati</taxon>
        <taxon>Fibrobacterota</taxon>
        <taxon>Fibrobacteria</taxon>
        <taxon>Fibrobacterales</taxon>
        <taxon>Fibrobacteraceae</taxon>
        <taxon>Fibrobacter</taxon>
    </lineage>
</organism>
<sequence>MIPHKIHYCWFSKESFPALVNTCIQSWKHFMPEYEFILWDYDKARQIQMPWINKALEENRWAFAADAVRLYAVYSEGGIYLDSDVEALRSFDPLTNRPYFFGYENGSHRIEAATFGAEAHFPAVEKALQFYQTHFFEYKESDVDFLVIPNILAETFQNMQLEIFSEDYFSPKNFTNGQICISPNTFSIHHFSSSWRPSVLQKSIRCRQWIYKHFPQKIAKILHAPLSILTNFYNLGWRKTLQKIVRRFNVLKDSAE</sequence>